<name>A0A0H2TWH9_MAGP6</name>
<dbReference type="SUPFAM" id="SSF53756">
    <property type="entry name" value="UDP-Glycosyltransferase/glycogen phosphorylase"/>
    <property type="match status" value="1"/>
</dbReference>
<comment type="subcellular location">
    <subcellularLocation>
        <location evidence="1">Endoplasmic reticulum membrane</location>
    </subcellularLocation>
</comment>
<feature type="non-terminal residue" evidence="10">
    <location>
        <position position="150"/>
    </location>
</feature>
<organism evidence="10">
    <name type="scientific">Magnaporthiopsis poae (strain ATCC 64411 / 73-15)</name>
    <name type="common">Kentucky bluegrass fungus</name>
    <name type="synonym">Magnaporthe poae</name>
    <dbReference type="NCBI Taxonomy" id="644358"/>
    <lineage>
        <taxon>Eukaryota</taxon>
        <taxon>Fungi</taxon>
        <taxon>Dikarya</taxon>
        <taxon>Ascomycota</taxon>
        <taxon>Pezizomycotina</taxon>
        <taxon>Sordariomycetes</taxon>
        <taxon>Sordariomycetidae</taxon>
        <taxon>Magnaporthales</taxon>
        <taxon>Magnaporthaceae</taxon>
        <taxon>Magnaporthiopsis</taxon>
    </lineage>
</organism>
<dbReference type="Pfam" id="PF13439">
    <property type="entry name" value="Glyco_transf_4"/>
    <property type="match status" value="1"/>
</dbReference>
<evidence type="ECO:0000256" key="1">
    <source>
        <dbReference type="ARBA" id="ARBA00004586"/>
    </source>
</evidence>
<evidence type="ECO:0000256" key="2">
    <source>
        <dbReference type="ARBA" id="ARBA00004922"/>
    </source>
</evidence>
<proteinExistence type="predicted"/>
<keyword evidence="6" id="KW-1133">Transmembrane helix</keyword>
<dbReference type="InterPro" id="IPR027054">
    <property type="entry name" value="ALG2"/>
</dbReference>
<evidence type="ECO:0000259" key="9">
    <source>
        <dbReference type="Pfam" id="PF13439"/>
    </source>
</evidence>
<evidence type="ECO:0000256" key="6">
    <source>
        <dbReference type="ARBA" id="ARBA00022989"/>
    </source>
</evidence>
<reference evidence="10" key="2">
    <citation type="submission" date="2011-03" db="EMBL/GenBank/DDBJ databases">
        <title>Annotation of Magnaporthe poae ATCC 64411.</title>
        <authorList>
            <person name="Ma L.-J."/>
            <person name="Dead R."/>
            <person name="Young S.K."/>
            <person name="Zeng Q."/>
            <person name="Gargeya S."/>
            <person name="Fitzgerald M."/>
            <person name="Haas B."/>
            <person name="Abouelleil A."/>
            <person name="Alvarado L."/>
            <person name="Arachchi H.M."/>
            <person name="Berlin A."/>
            <person name="Brown A."/>
            <person name="Chapman S.B."/>
            <person name="Chen Z."/>
            <person name="Dunbar C."/>
            <person name="Freedman E."/>
            <person name="Gearin G."/>
            <person name="Gellesch M."/>
            <person name="Goldberg J."/>
            <person name="Griggs A."/>
            <person name="Gujja S."/>
            <person name="Heiman D."/>
            <person name="Howarth C."/>
            <person name="Larson L."/>
            <person name="Lui A."/>
            <person name="MacDonald P.J.P."/>
            <person name="Mehta T."/>
            <person name="Montmayeur A."/>
            <person name="Murphy C."/>
            <person name="Neiman D."/>
            <person name="Pearson M."/>
            <person name="Priest M."/>
            <person name="Roberts A."/>
            <person name="Saif S."/>
            <person name="Shea T."/>
            <person name="Shenoy N."/>
            <person name="Sisk P."/>
            <person name="Stolte C."/>
            <person name="Sykes S."/>
            <person name="Yandava C."/>
            <person name="Wortman J."/>
            <person name="Nusbaum C."/>
            <person name="Birren B."/>
        </authorList>
    </citation>
    <scope>NUCLEOTIDE SEQUENCE</scope>
    <source>
        <strain evidence="10">ATCC 64411</strain>
    </source>
</reference>
<dbReference type="InterPro" id="IPR028098">
    <property type="entry name" value="Glyco_trans_4-like_N"/>
</dbReference>
<dbReference type="PANTHER" id="PTHR45918:SF1">
    <property type="entry name" value="ALPHA-1,3_1,6-MANNOSYLTRANSFERASE ALG2"/>
    <property type="match status" value="1"/>
</dbReference>
<keyword evidence="7" id="KW-0472">Membrane</keyword>
<feature type="domain" description="Glycosyltransferase subfamily 4-like N-terminal" evidence="9">
    <location>
        <begin position="24"/>
        <end position="99"/>
    </location>
</feature>
<accession>A0A0H2TWH9</accession>
<dbReference type="VEuPathDB" id="FungiDB:MAPG_00788"/>
<dbReference type="AlphaFoldDB" id="A0A0H2TWH9"/>
<evidence type="ECO:0000256" key="4">
    <source>
        <dbReference type="ARBA" id="ARBA00022692"/>
    </source>
</evidence>
<dbReference type="PANTHER" id="PTHR45918">
    <property type="entry name" value="ALPHA-1,3/1,6-MANNOSYLTRANSFERASE ALG2"/>
    <property type="match status" value="1"/>
</dbReference>
<keyword evidence="3 10" id="KW-0808">Transferase</keyword>
<dbReference type="EMBL" id="GL876966">
    <property type="protein sequence ID" value="KLU81704.1"/>
    <property type="molecule type" value="Genomic_DNA"/>
</dbReference>
<evidence type="ECO:0000256" key="7">
    <source>
        <dbReference type="ARBA" id="ARBA00023136"/>
    </source>
</evidence>
<keyword evidence="10" id="KW-0328">Glycosyltransferase</keyword>
<dbReference type="Gene3D" id="3.40.50.2000">
    <property type="entry name" value="Glycogen Phosphorylase B"/>
    <property type="match status" value="1"/>
</dbReference>
<keyword evidence="4" id="KW-0812">Transmembrane</keyword>
<keyword evidence="5" id="KW-0256">Endoplasmic reticulum</keyword>
<evidence type="ECO:0000313" key="10">
    <source>
        <dbReference type="EMBL" id="KLU81704.1"/>
    </source>
</evidence>
<evidence type="ECO:0000256" key="5">
    <source>
        <dbReference type="ARBA" id="ARBA00022824"/>
    </source>
</evidence>
<sequence>MAPRQDQPPRPKKTVVFLHPDLGIGGAERLVVDAAVGLQNRGHKVVIFTSHCDPKHCFDEARDGTLDVRVRGNTLVPPSILSRFSILCAILRQLHLILQISLFSDELAQLRPDAFFVDQLSAGLPLLSHLTRGSRPGRGGPGSGRHRRRP</sequence>
<evidence type="ECO:0000256" key="3">
    <source>
        <dbReference type="ARBA" id="ARBA00022679"/>
    </source>
</evidence>
<protein>
    <submittedName>
        <fullName evidence="10">Mannosyltransferase</fullName>
    </submittedName>
</protein>
<feature type="region of interest" description="Disordered" evidence="8">
    <location>
        <begin position="131"/>
        <end position="150"/>
    </location>
</feature>
<evidence type="ECO:0000256" key="8">
    <source>
        <dbReference type="SAM" id="MobiDB-lite"/>
    </source>
</evidence>
<comment type="pathway">
    <text evidence="2">Protein modification; protein glycosylation.</text>
</comment>
<gene>
    <name evidence="10" type="ORF">MAPG_00788</name>
</gene>
<dbReference type="OrthoDB" id="448893at2759"/>
<dbReference type="GO" id="GO:0004378">
    <property type="term" value="F:GDP-Man:Man(1)GlcNAc(2)-PP-Dol alpha-1,3-mannosyltransferase activity"/>
    <property type="evidence" value="ECO:0007669"/>
    <property type="project" value="InterPro"/>
</dbReference>
<dbReference type="GO" id="GO:0005789">
    <property type="term" value="C:endoplasmic reticulum membrane"/>
    <property type="evidence" value="ECO:0007669"/>
    <property type="project" value="UniProtKB-SubCell"/>
</dbReference>
<reference evidence="10" key="1">
    <citation type="submission" date="2010-05" db="EMBL/GenBank/DDBJ databases">
        <title>The Genome Sequence of Magnaporthe poae strain ATCC 64411.</title>
        <authorList>
            <consortium name="The Broad Institute Genome Sequencing Platform"/>
            <consortium name="Broad Institute Genome Sequencing Center for Infectious Disease"/>
            <person name="Ma L.-J."/>
            <person name="Dead R."/>
            <person name="Young S."/>
            <person name="Zeng Q."/>
            <person name="Koehrsen M."/>
            <person name="Alvarado L."/>
            <person name="Berlin A."/>
            <person name="Chapman S.B."/>
            <person name="Chen Z."/>
            <person name="Freedman E."/>
            <person name="Gellesch M."/>
            <person name="Goldberg J."/>
            <person name="Griggs A."/>
            <person name="Gujja S."/>
            <person name="Heilman E.R."/>
            <person name="Heiman D."/>
            <person name="Hepburn T."/>
            <person name="Howarth C."/>
            <person name="Jen D."/>
            <person name="Larson L."/>
            <person name="Mehta T."/>
            <person name="Neiman D."/>
            <person name="Pearson M."/>
            <person name="Roberts A."/>
            <person name="Saif S."/>
            <person name="Shea T."/>
            <person name="Shenoy N."/>
            <person name="Sisk P."/>
            <person name="Stolte C."/>
            <person name="Sykes S."/>
            <person name="Walk T."/>
            <person name="White J."/>
            <person name="Yandava C."/>
            <person name="Haas B."/>
            <person name="Nusbaum C."/>
            <person name="Birren B."/>
        </authorList>
    </citation>
    <scope>NUCLEOTIDE SEQUENCE</scope>
    <source>
        <strain evidence="10">ATCC 64411</strain>
    </source>
</reference>